<organism evidence="2 3">
    <name type="scientific">Legionella donaldsonii</name>
    <dbReference type="NCBI Taxonomy" id="45060"/>
    <lineage>
        <taxon>Bacteria</taxon>
        <taxon>Pseudomonadati</taxon>
        <taxon>Pseudomonadota</taxon>
        <taxon>Gammaproteobacteria</taxon>
        <taxon>Legionellales</taxon>
        <taxon>Legionellaceae</taxon>
        <taxon>Legionella</taxon>
    </lineage>
</organism>
<dbReference type="Proteomes" id="UP000254677">
    <property type="component" value="Unassembled WGS sequence"/>
</dbReference>
<reference evidence="2 3" key="1">
    <citation type="submission" date="2018-06" db="EMBL/GenBank/DDBJ databases">
        <authorList>
            <consortium name="Pathogen Informatics"/>
            <person name="Doyle S."/>
        </authorList>
    </citation>
    <scope>NUCLEOTIDE SEQUENCE [LARGE SCALE GENOMIC DNA]</scope>
    <source>
        <strain evidence="2 3">NCTC13292</strain>
    </source>
</reference>
<keyword evidence="1" id="KW-0732">Signal</keyword>
<keyword evidence="3" id="KW-1185">Reference proteome</keyword>
<protein>
    <recommendedName>
        <fullName evidence="4">Transmembrane protein</fullName>
    </recommendedName>
</protein>
<dbReference type="OrthoDB" id="9882280at2"/>
<feature type="signal peptide" evidence="1">
    <location>
        <begin position="1"/>
        <end position="22"/>
    </location>
</feature>
<evidence type="ECO:0008006" key="4">
    <source>
        <dbReference type="Google" id="ProtNLM"/>
    </source>
</evidence>
<dbReference type="AlphaFoldDB" id="A0A378J4S2"/>
<evidence type="ECO:0000313" key="3">
    <source>
        <dbReference type="Proteomes" id="UP000254677"/>
    </source>
</evidence>
<evidence type="ECO:0000313" key="2">
    <source>
        <dbReference type="EMBL" id="STX41991.1"/>
    </source>
</evidence>
<dbReference type="EMBL" id="UGOA01000001">
    <property type="protein sequence ID" value="STX41991.1"/>
    <property type="molecule type" value="Genomic_DNA"/>
</dbReference>
<sequence length="134" mass="14840">MKKGIKKLTLLFFLIAPGFLFANDCPCCEDEISQCYSVPKKATNIHIEIKFHQTSMTARLFAIEMCGKPSEISGNNPTIAGRITTGKLKLVLCDGTKLASMFVLDIKNDYKSHCIVTDAIYCQDNPTPAPYRSS</sequence>
<proteinExistence type="predicted"/>
<dbReference type="RefSeq" id="WP_115221038.1">
    <property type="nucleotide sequence ID" value="NZ_CAXYJE010000008.1"/>
</dbReference>
<evidence type="ECO:0000256" key="1">
    <source>
        <dbReference type="SAM" id="SignalP"/>
    </source>
</evidence>
<name>A0A378J4S2_9GAMM</name>
<feature type="chain" id="PRO_5017085711" description="Transmembrane protein" evidence="1">
    <location>
        <begin position="23"/>
        <end position="134"/>
    </location>
</feature>
<accession>A0A378J4S2</accession>
<gene>
    <name evidence="2" type="ORF">NCTC13292_01303</name>
</gene>